<organism evidence="1 2">
    <name type="scientific">Prochlorococcus marinus (strain MIT 9215)</name>
    <dbReference type="NCBI Taxonomy" id="93060"/>
    <lineage>
        <taxon>Bacteria</taxon>
        <taxon>Bacillati</taxon>
        <taxon>Cyanobacteriota</taxon>
        <taxon>Cyanophyceae</taxon>
        <taxon>Synechococcales</taxon>
        <taxon>Prochlorococcaceae</taxon>
        <taxon>Prochlorococcus</taxon>
    </lineage>
</organism>
<evidence type="ECO:0000313" key="1">
    <source>
        <dbReference type="EMBL" id="ABV51041.1"/>
    </source>
</evidence>
<proteinExistence type="predicted"/>
<dbReference type="Proteomes" id="UP000002014">
    <property type="component" value="Chromosome"/>
</dbReference>
<name>A8G610_PROM2</name>
<gene>
    <name evidence="1" type="ordered locus">P9215_14281</name>
</gene>
<accession>A8G610</accession>
<dbReference type="EMBL" id="CP000825">
    <property type="protein sequence ID" value="ABV51041.1"/>
    <property type="molecule type" value="Genomic_DNA"/>
</dbReference>
<evidence type="ECO:0000313" key="2">
    <source>
        <dbReference type="Proteomes" id="UP000002014"/>
    </source>
</evidence>
<dbReference type="AlphaFoldDB" id="A8G610"/>
<dbReference type="HOGENOM" id="CLU_717393_0_0_3"/>
<sequence length="385" mass="46052">MRKKFINKIRANINIYTNKTFIGKLRRIIKKFLGFGPSRYQEWSIEDLDDEVLDLDVTLKGELFYRKNLCKLSIQNYKNYIYKELPKTKSNHSNSTKTVSLVIGDLRSYELFSCWMSKTEKISKIFIYTNKSTFDKIPKFYRKIIEKNSIDLKFAEEDKDYINICTSKKVERGIHKFLKLNRAIHHWEREWINNNIETIFTLRSDIGFLNPFLLENAMEDGFKFYVSKGSIISRSDLIYAFNIADIDIFRNFIEKIFSFYLNEDWIRYPFKPIHPKYIIQSKGGVRIEWNQFPTKYIGINPNKYNFFERFSSNYHLALDDFKKFEEINNKMDANERKIFFGELTSTRFQSYKSFASERNFADYLLRNGLFAKNSNELFSGPILRN</sequence>
<protein>
    <submittedName>
        <fullName evidence="1">Uncharacterized protein</fullName>
    </submittedName>
</protein>
<dbReference type="KEGG" id="pmh:P9215_14281"/>
<dbReference type="RefSeq" id="WP_012008089.1">
    <property type="nucleotide sequence ID" value="NC_009840.1"/>
</dbReference>
<reference evidence="1 2" key="1">
    <citation type="journal article" date="2007" name="PLoS Genet.">
        <title>Patterns and implications of gene gain and loss in the evolution of Prochlorococcus.</title>
        <authorList>
            <person name="Kettler G.C."/>
            <person name="Martiny A.C."/>
            <person name="Huang K."/>
            <person name="Zucker J."/>
            <person name="Coleman M.L."/>
            <person name="Rodrigue S."/>
            <person name="Chen F."/>
            <person name="Lapidus A."/>
            <person name="Ferriera S."/>
            <person name="Johnson J."/>
            <person name="Steglich C."/>
            <person name="Church G.M."/>
            <person name="Richardson P."/>
            <person name="Chisholm S.W."/>
        </authorList>
    </citation>
    <scope>NUCLEOTIDE SEQUENCE [LARGE SCALE GENOMIC DNA]</scope>
    <source>
        <strain evidence="1 2">MIT 9215</strain>
    </source>
</reference>